<dbReference type="Proteomes" id="UP001140087">
    <property type="component" value="Unassembled WGS sequence"/>
</dbReference>
<evidence type="ECO:0000313" key="1">
    <source>
        <dbReference type="EMBL" id="KAJ2797639.1"/>
    </source>
</evidence>
<reference evidence="1" key="1">
    <citation type="submission" date="2022-07" db="EMBL/GenBank/DDBJ databases">
        <title>Phylogenomic reconstructions and comparative analyses of Kickxellomycotina fungi.</title>
        <authorList>
            <person name="Reynolds N.K."/>
            <person name="Stajich J.E."/>
            <person name="Barry K."/>
            <person name="Grigoriev I.V."/>
            <person name="Crous P."/>
            <person name="Smith M.E."/>
        </authorList>
    </citation>
    <scope>NUCLEOTIDE SEQUENCE</scope>
    <source>
        <strain evidence="1">BCRC 34780</strain>
    </source>
</reference>
<keyword evidence="2" id="KW-1185">Reference proteome</keyword>
<proteinExistence type="predicted"/>
<organism evidence="1 2">
    <name type="scientific">Coemansia helicoidea</name>
    <dbReference type="NCBI Taxonomy" id="1286919"/>
    <lineage>
        <taxon>Eukaryota</taxon>
        <taxon>Fungi</taxon>
        <taxon>Fungi incertae sedis</taxon>
        <taxon>Zoopagomycota</taxon>
        <taxon>Kickxellomycotina</taxon>
        <taxon>Kickxellomycetes</taxon>
        <taxon>Kickxellales</taxon>
        <taxon>Kickxellaceae</taxon>
        <taxon>Coemansia</taxon>
    </lineage>
</organism>
<dbReference type="EMBL" id="JANBUN010001552">
    <property type="protein sequence ID" value="KAJ2797639.1"/>
    <property type="molecule type" value="Genomic_DNA"/>
</dbReference>
<sequence>MTADGGGGARPSHPFGNYSLAEAQRPAAPAANPFTGYSFREAQRGVSEPPASPTAASWHDRPGDQPPPQQQQQQQPQQELQPAIPDDALPEPGEPAAGPAAINIEQYAIRALYEEFRDRSAVKIDAIVDLRLDREPSLAKHLEQGADPIFDRTLEKLGMLARRHPRVIIELLLVWRKTTIDAAADEFPLEGGAATAPAGPGQSGSFPGAADLPRQQQQQQHPAAVSRAHFIVRERR</sequence>
<name>A0ACC1KY53_9FUNG</name>
<protein>
    <submittedName>
        <fullName evidence="1">Cell morphogenesis protein PAG1</fullName>
    </submittedName>
</protein>
<feature type="non-terminal residue" evidence="1">
    <location>
        <position position="236"/>
    </location>
</feature>
<evidence type="ECO:0000313" key="2">
    <source>
        <dbReference type="Proteomes" id="UP001140087"/>
    </source>
</evidence>
<comment type="caution">
    <text evidence="1">The sequence shown here is derived from an EMBL/GenBank/DDBJ whole genome shotgun (WGS) entry which is preliminary data.</text>
</comment>
<gene>
    <name evidence="1" type="primary">TAO3_2</name>
    <name evidence="1" type="ORF">H4R21_004240</name>
</gene>
<accession>A0ACC1KY53</accession>